<dbReference type="InterPro" id="IPR050625">
    <property type="entry name" value="ParA/MinD_ATPase"/>
</dbReference>
<dbReference type="GO" id="GO:0009898">
    <property type="term" value="C:cytoplasmic side of plasma membrane"/>
    <property type="evidence" value="ECO:0007669"/>
    <property type="project" value="TreeGrafter"/>
</dbReference>
<dbReference type="GO" id="GO:0005829">
    <property type="term" value="C:cytosol"/>
    <property type="evidence" value="ECO:0007669"/>
    <property type="project" value="TreeGrafter"/>
</dbReference>
<dbReference type="InterPro" id="IPR027417">
    <property type="entry name" value="P-loop_NTPase"/>
</dbReference>
<keyword evidence="1" id="KW-0547">Nucleotide-binding</keyword>
<dbReference type="RefSeq" id="WP_071617307.1">
    <property type="nucleotide sequence ID" value="NZ_MINN01000073.1"/>
</dbReference>
<sequence>MEKNLDILLVSEDEIISNQVLNTLDQEESTVTVISPEDTVREVNRQTRDIIVFVQSDNDNSVELIQYIKTVNPSTYVIFLAVSSEITVLRNVTRAGAEDFFVLPDEMSLFLSRFPTIKKNYVLKKSSQEDNQVVFGKGRGQIFSFYSAKGGSGKSVISSTFAQTLKLESAAEVILLDFNFQYGGIETIMSIESNRSIADLTPVINELNENHVRNVSQTESHSQMEILVSPCDAEVGETLDEQFIAKLLRTCRRSFDYVIIDLPSEVNNLMVTTLEESDKIYYVLYPETSSLKVLKHYEELCTRLGIDLQSRMEIILNEVSKENELQQGDLKDILRFPITASIRRDLKGLQPYVNKGEPIRKSPKEKRLIPFAKDVRKFAKSVLS</sequence>
<evidence type="ECO:0000259" key="3">
    <source>
        <dbReference type="Pfam" id="PF13614"/>
    </source>
</evidence>
<dbReference type="AlphaFoldDB" id="A0A1J6WLJ6"/>
<organism evidence="4 5">
    <name type="scientific">Rossellomorea aquimaris</name>
    <dbReference type="NCBI Taxonomy" id="189382"/>
    <lineage>
        <taxon>Bacteria</taxon>
        <taxon>Bacillati</taxon>
        <taxon>Bacillota</taxon>
        <taxon>Bacilli</taxon>
        <taxon>Bacillales</taxon>
        <taxon>Bacillaceae</taxon>
        <taxon>Rossellomorea</taxon>
    </lineage>
</organism>
<evidence type="ECO:0000313" key="4">
    <source>
        <dbReference type="EMBL" id="OIU72688.1"/>
    </source>
</evidence>
<dbReference type="Gene3D" id="3.40.50.300">
    <property type="entry name" value="P-loop containing nucleotide triphosphate hydrolases"/>
    <property type="match status" value="1"/>
</dbReference>
<dbReference type="EMBL" id="MINN01000073">
    <property type="protein sequence ID" value="OIU72688.1"/>
    <property type="molecule type" value="Genomic_DNA"/>
</dbReference>
<gene>
    <name evidence="4" type="ORF">BHE18_21350</name>
</gene>
<dbReference type="GO" id="GO:0005524">
    <property type="term" value="F:ATP binding"/>
    <property type="evidence" value="ECO:0007669"/>
    <property type="project" value="UniProtKB-KW"/>
</dbReference>
<reference evidence="4 5" key="1">
    <citation type="submission" date="2016-09" db="EMBL/GenBank/DDBJ databases">
        <title>Bacillus aquimaris SAMM genome sequence reveals colonization and biosurfactant production capacities.</title>
        <authorList>
            <person name="Waghmode S.R."/>
            <person name="Suryavanshi M.V."/>
        </authorList>
    </citation>
    <scope>NUCLEOTIDE SEQUENCE [LARGE SCALE GENOMIC DNA]</scope>
    <source>
        <strain evidence="4 5">SAMM</strain>
    </source>
</reference>
<dbReference type="Pfam" id="PF13614">
    <property type="entry name" value="AAA_31"/>
    <property type="match status" value="1"/>
</dbReference>
<proteinExistence type="predicted"/>
<protein>
    <submittedName>
        <fullName evidence="4">Pilus assembly protein CpaE</fullName>
    </submittedName>
</protein>
<evidence type="ECO:0000256" key="2">
    <source>
        <dbReference type="ARBA" id="ARBA00022840"/>
    </source>
</evidence>
<dbReference type="Proteomes" id="UP000182062">
    <property type="component" value="Unassembled WGS sequence"/>
</dbReference>
<dbReference type="InterPro" id="IPR025669">
    <property type="entry name" value="AAA_dom"/>
</dbReference>
<dbReference type="SUPFAM" id="SSF52540">
    <property type="entry name" value="P-loop containing nucleoside triphosphate hydrolases"/>
    <property type="match status" value="1"/>
</dbReference>
<dbReference type="GO" id="GO:0051782">
    <property type="term" value="P:negative regulation of cell division"/>
    <property type="evidence" value="ECO:0007669"/>
    <property type="project" value="TreeGrafter"/>
</dbReference>
<comment type="caution">
    <text evidence="4">The sequence shown here is derived from an EMBL/GenBank/DDBJ whole genome shotgun (WGS) entry which is preliminary data.</text>
</comment>
<dbReference type="OrthoDB" id="2512803at2"/>
<evidence type="ECO:0000256" key="1">
    <source>
        <dbReference type="ARBA" id="ARBA00022741"/>
    </source>
</evidence>
<accession>A0A1J6WLJ6</accession>
<name>A0A1J6WLJ6_9BACI</name>
<dbReference type="GO" id="GO:0016887">
    <property type="term" value="F:ATP hydrolysis activity"/>
    <property type="evidence" value="ECO:0007669"/>
    <property type="project" value="TreeGrafter"/>
</dbReference>
<keyword evidence="2" id="KW-0067">ATP-binding</keyword>
<evidence type="ECO:0000313" key="5">
    <source>
        <dbReference type="Proteomes" id="UP000182062"/>
    </source>
</evidence>
<keyword evidence="5" id="KW-1185">Reference proteome</keyword>
<dbReference type="InterPro" id="IPR011006">
    <property type="entry name" value="CheY-like_superfamily"/>
</dbReference>
<feature type="domain" description="AAA" evidence="3">
    <location>
        <begin position="141"/>
        <end position="295"/>
    </location>
</feature>
<dbReference type="Gene3D" id="3.40.50.2300">
    <property type="match status" value="1"/>
</dbReference>
<dbReference type="SUPFAM" id="SSF52172">
    <property type="entry name" value="CheY-like"/>
    <property type="match status" value="1"/>
</dbReference>
<dbReference type="PANTHER" id="PTHR43384:SF6">
    <property type="entry name" value="SEPTUM SITE-DETERMINING PROTEIN MIND HOMOLOG, CHLOROPLASTIC"/>
    <property type="match status" value="1"/>
</dbReference>
<dbReference type="PANTHER" id="PTHR43384">
    <property type="entry name" value="SEPTUM SITE-DETERMINING PROTEIN MIND HOMOLOG, CHLOROPLASTIC-RELATED"/>
    <property type="match status" value="1"/>
</dbReference>